<keyword evidence="3 6" id="KW-0479">Metal-binding</keyword>
<dbReference type="RefSeq" id="WP_069457525.1">
    <property type="nucleotide sequence ID" value="NZ_LYBW01000047.1"/>
</dbReference>
<evidence type="ECO:0000256" key="3">
    <source>
        <dbReference type="ARBA" id="ARBA00022723"/>
    </source>
</evidence>
<protein>
    <submittedName>
        <fullName evidence="9">Cytochrome C</fullName>
    </submittedName>
</protein>
<comment type="caution">
    <text evidence="9">The sequence shown here is derived from an EMBL/GenBank/DDBJ whole genome shotgun (WGS) entry which is preliminary data.</text>
</comment>
<feature type="domain" description="Cytochrome c" evidence="8">
    <location>
        <begin position="274"/>
        <end position="362"/>
    </location>
</feature>
<evidence type="ECO:0000256" key="1">
    <source>
        <dbReference type="ARBA" id="ARBA00022448"/>
    </source>
</evidence>
<dbReference type="Gene3D" id="1.10.760.10">
    <property type="entry name" value="Cytochrome c-like domain"/>
    <property type="match status" value="3"/>
</dbReference>
<keyword evidence="7" id="KW-0472">Membrane</keyword>
<dbReference type="EMBL" id="LYBW01000047">
    <property type="protein sequence ID" value="ODR92213.1"/>
    <property type="molecule type" value="Genomic_DNA"/>
</dbReference>
<dbReference type="PROSITE" id="PS51007">
    <property type="entry name" value="CYTC"/>
    <property type="match status" value="3"/>
</dbReference>
<dbReference type="STRING" id="1752398.A8M32_06080"/>
<sequence>MDLKDLHWTTIAKVLALAGAGVIAAGAVVVLSGVYNVAASRDHLRITTWLFEVIRERSITVRSYPIEVPPLDDEGMVRLGASHYEGGCAPCHSRPGEEIDPIVRGMLPPPPDLRTIGERRPPEEIFWIVKHGMKYTGMPAWPSSQRDDEVWAVTAFLARLPDATDDYRELSGLTRGGVGDTRGQLASGRALTQCARCHESGSNGTNGDRVPRLAGQTEAYLLRSLREYAEQMRPSGAMEPVADLLDERERQRLASYYSALRPAAEAERAAPDVEQLRRGQSIALRGIPEQQVPACMSCHAGRQSSQFPLIAGQHADYIKTQLHLWRQGGRRGSAYGRIMAVVAGALEPAQIEDVAAYLAAQPHGLASPSPMAEAHQ</sequence>
<evidence type="ECO:0000313" key="10">
    <source>
        <dbReference type="Proteomes" id="UP000094342"/>
    </source>
</evidence>
<reference evidence="10" key="1">
    <citation type="submission" date="2016-05" db="EMBL/GenBank/DDBJ databases">
        <authorList>
            <person name="Li Y."/>
        </authorList>
    </citation>
    <scope>NUCLEOTIDE SEQUENCE [LARGE SCALE GENOMIC DNA]</scope>
    <source>
        <strain evidence="10">YIC4027</strain>
    </source>
</reference>
<accession>A0A1E3VF45</accession>
<keyword evidence="1" id="KW-0813">Transport</keyword>
<evidence type="ECO:0000256" key="7">
    <source>
        <dbReference type="SAM" id="Phobius"/>
    </source>
</evidence>
<keyword evidence="7" id="KW-1133">Transmembrane helix</keyword>
<dbReference type="InterPro" id="IPR009056">
    <property type="entry name" value="Cyt_c-like_dom"/>
</dbReference>
<evidence type="ECO:0000256" key="6">
    <source>
        <dbReference type="PROSITE-ProRule" id="PRU00433"/>
    </source>
</evidence>
<name>A0A1E3VF45_9HYPH</name>
<organism evidence="9 10">
    <name type="scientific">Sinorhizobium alkalisoli</name>
    <dbReference type="NCBI Taxonomy" id="1752398"/>
    <lineage>
        <taxon>Bacteria</taxon>
        <taxon>Pseudomonadati</taxon>
        <taxon>Pseudomonadota</taxon>
        <taxon>Alphaproteobacteria</taxon>
        <taxon>Hyphomicrobiales</taxon>
        <taxon>Rhizobiaceae</taxon>
        <taxon>Sinorhizobium/Ensifer group</taxon>
        <taxon>Sinorhizobium</taxon>
    </lineage>
</organism>
<feature type="domain" description="Cytochrome c" evidence="8">
    <location>
        <begin position="75"/>
        <end position="161"/>
    </location>
</feature>
<proteinExistence type="predicted"/>
<evidence type="ECO:0000313" key="9">
    <source>
        <dbReference type="EMBL" id="ODR92213.1"/>
    </source>
</evidence>
<dbReference type="SUPFAM" id="SSF46626">
    <property type="entry name" value="Cytochrome c"/>
    <property type="match status" value="3"/>
</dbReference>
<dbReference type="OrthoDB" id="9773456at2"/>
<dbReference type="InterPro" id="IPR050597">
    <property type="entry name" value="Cytochrome_c_Oxidase_Subunit"/>
</dbReference>
<keyword evidence="5 6" id="KW-0408">Iron</keyword>
<keyword evidence="7" id="KW-0812">Transmembrane</keyword>
<dbReference type="Pfam" id="PF13442">
    <property type="entry name" value="Cytochrome_CBB3"/>
    <property type="match status" value="2"/>
</dbReference>
<dbReference type="GO" id="GO:0020037">
    <property type="term" value="F:heme binding"/>
    <property type="evidence" value="ECO:0007669"/>
    <property type="project" value="InterPro"/>
</dbReference>
<dbReference type="GO" id="GO:0046872">
    <property type="term" value="F:metal ion binding"/>
    <property type="evidence" value="ECO:0007669"/>
    <property type="project" value="UniProtKB-KW"/>
</dbReference>
<keyword evidence="10" id="KW-1185">Reference proteome</keyword>
<evidence type="ECO:0000256" key="2">
    <source>
        <dbReference type="ARBA" id="ARBA00022617"/>
    </source>
</evidence>
<keyword evidence="4" id="KW-0249">Electron transport</keyword>
<dbReference type="InterPro" id="IPR036909">
    <property type="entry name" value="Cyt_c-like_dom_sf"/>
</dbReference>
<evidence type="ECO:0000256" key="5">
    <source>
        <dbReference type="ARBA" id="ARBA00023004"/>
    </source>
</evidence>
<feature type="transmembrane region" description="Helical" evidence="7">
    <location>
        <begin position="12"/>
        <end position="35"/>
    </location>
</feature>
<evidence type="ECO:0000259" key="8">
    <source>
        <dbReference type="PROSITE" id="PS51007"/>
    </source>
</evidence>
<dbReference type="GO" id="GO:0009055">
    <property type="term" value="F:electron transfer activity"/>
    <property type="evidence" value="ECO:0007669"/>
    <property type="project" value="InterPro"/>
</dbReference>
<feature type="domain" description="Cytochrome c" evidence="8">
    <location>
        <begin position="178"/>
        <end position="261"/>
    </location>
</feature>
<dbReference type="PANTHER" id="PTHR33751">
    <property type="entry name" value="CBB3-TYPE CYTOCHROME C OXIDASE SUBUNIT FIXP"/>
    <property type="match status" value="1"/>
</dbReference>
<dbReference type="AlphaFoldDB" id="A0A1E3VF45"/>
<dbReference type="PANTHER" id="PTHR33751:SF9">
    <property type="entry name" value="CYTOCHROME C4"/>
    <property type="match status" value="1"/>
</dbReference>
<evidence type="ECO:0000256" key="4">
    <source>
        <dbReference type="ARBA" id="ARBA00022982"/>
    </source>
</evidence>
<gene>
    <name evidence="9" type="ORF">A8M32_06080</name>
</gene>
<dbReference type="Proteomes" id="UP000094342">
    <property type="component" value="Unassembled WGS sequence"/>
</dbReference>
<keyword evidence="2 6" id="KW-0349">Heme</keyword>